<dbReference type="GO" id="GO:0016491">
    <property type="term" value="F:oxidoreductase activity"/>
    <property type="evidence" value="ECO:0007669"/>
    <property type="project" value="UniProtKB-KW"/>
</dbReference>
<feature type="domain" description="4Fe-4S ferredoxin-type" evidence="7">
    <location>
        <begin position="120"/>
        <end position="155"/>
    </location>
</feature>
<protein>
    <submittedName>
        <fullName evidence="8">NADH-quinone oxidoreductase subunit G</fullName>
        <ecNumber evidence="8">1.6.99.5</ecNumber>
    </submittedName>
</protein>
<dbReference type="Gene3D" id="3.10.20.740">
    <property type="match status" value="1"/>
</dbReference>
<evidence type="ECO:0000256" key="5">
    <source>
        <dbReference type="ARBA" id="ARBA00023014"/>
    </source>
</evidence>
<name>S0G764_9BACT</name>
<evidence type="ECO:0000256" key="1">
    <source>
        <dbReference type="ARBA" id="ARBA00022485"/>
    </source>
</evidence>
<gene>
    <name evidence="8" type="primary">nuoG1</name>
    <name evidence="8" type="ORF">Dpo_1c00270</name>
</gene>
<keyword evidence="4" id="KW-0408">Iron</keyword>
<feature type="domain" description="2Fe-2S ferredoxin-type" evidence="6">
    <location>
        <begin position="6"/>
        <end position="86"/>
    </location>
</feature>
<evidence type="ECO:0000313" key="9">
    <source>
        <dbReference type="Proteomes" id="UP000014216"/>
    </source>
</evidence>
<evidence type="ECO:0000256" key="4">
    <source>
        <dbReference type="ARBA" id="ARBA00023004"/>
    </source>
</evidence>
<dbReference type="SUPFAM" id="SSF54862">
    <property type="entry name" value="4Fe-4S ferredoxins"/>
    <property type="match status" value="1"/>
</dbReference>
<accession>S0G764</accession>
<reference evidence="8 9" key="1">
    <citation type="journal article" date="2013" name="Genome Announc.">
        <title>Draft Genome Sequence of Desulfotignum phosphitoxidans DSM 13687 Strain FiPS-3.</title>
        <authorList>
            <person name="Poehlein A."/>
            <person name="Daniel R."/>
            <person name="Simeonova D.D."/>
        </authorList>
    </citation>
    <scope>NUCLEOTIDE SEQUENCE [LARGE SCALE GENOMIC DNA]</scope>
    <source>
        <strain evidence="8 9">DSM 13687</strain>
    </source>
</reference>
<comment type="caution">
    <text evidence="8">The sequence shown here is derived from an EMBL/GenBank/DDBJ whole genome shotgun (WGS) entry which is preliminary data.</text>
</comment>
<dbReference type="GO" id="GO:0046872">
    <property type="term" value="F:metal ion binding"/>
    <property type="evidence" value="ECO:0007669"/>
    <property type="project" value="UniProtKB-KW"/>
</dbReference>
<keyword evidence="2" id="KW-0479">Metal-binding</keyword>
<dbReference type="CDD" id="cd00207">
    <property type="entry name" value="fer2"/>
    <property type="match status" value="1"/>
</dbReference>
<dbReference type="InterPro" id="IPR001041">
    <property type="entry name" value="2Fe-2S_ferredoxin-type"/>
</dbReference>
<evidence type="ECO:0000313" key="8">
    <source>
        <dbReference type="EMBL" id="EMS80897.1"/>
    </source>
</evidence>
<keyword evidence="1" id="KW-0004">4Fe-4S</keyword>
<dbReference type="EMBL" id="APJX01000001">
    <property type="protein sequence ID" value="EMS80897.1"/>
    <property type="molecule type" value="Genomic_DNA"/>
</dbReference>
<dbReference type="Pfam" id="PF13510">
    <property type="entry name" value="Fer2_4"/>
    <property type="match status" value="1"/>
</dbReference>
<evidence type="ECO:0000256" key="3">
    <source>
        <dbReference type="ARBA" id="ARBA00022737"/>
    </source>
</evidence>
<dbReference type="PROSITE" id="PS51085">
    <property type="entry name" value="2FE2S_FER_2"/>
    <property type="match status" value="1"/>
</dbReference>
<dbReference type="InterPro" id="IPR017900">
    <property type="entry name" value="4Fe4S_Fe_S_CS"/>
</dbReference>
<keyword evidence="3" id="KW-0677">Repeat</keyword>
<feature type="domain" description="4Fe-4S ferredoxin-type" evidence="7">
    <location>
        <begin position="162"/>
        <end position="193"/>
    </location>
</feature>
<dbReference type="EC" id="1.6.99.5" evidence="8"/>
<dbReference type="InterPro" id="IPR017896">
    <property type="entry name" value="4Fe4S_Fe-S-bd"/>
</dbReference>
<dbReference type="PROSITE" id="PS51379">
    <property type="entry name" value="4FE4S_FER_2"/>
    <property type="match status" value="2"/>
</dbReference>
<evidence type="ECO:0000259" key="7">
    <source>
        <dbReference type="PROSITE" id="PS51379"/>
    </source>
</evidence>
<evidence type="ECO:0000256" key="2">
    <source>
        <dbReference type="ARBA" id="ARBA00022723"/>
    </source>
</evidence>
<keyword evidence="8" id="KW-0560">Oxidoreductase</keyword>
<dbReference type="Gene3D" id="3.30.70.20">
    <property type="match status" value="1"/>
</dbReference>
<dbReference type="GO" id="GO:0051539">
    <property type="term" value="F:4 iron, 4 sulfur cluster binding"/>
    <property type="evidence" value="ECO:0007669"/>
    <property type="project" value="UniProtKB-KW"/>
</dbReference>
<dbReference type="AlphaFoldDB" id="S0G764"/>
<dbReference type="Proteomes" id="UP000014216">
    <property type="component" value="Unassembled WGS sequence"/>
</dbReference>
<keyword evidence="5" id="KW-0411">Iron-sulfur</keyword>
<organism evidence="8 9">
    <name type="scientific">Desulfotignum phosphitoxidans DSM 13687</name>
    <dbReference type="NCBI Taxonomy" id="1286635"/>
    <lineage>
        <taxon>Bacteria</taxon>
        <taxon>Pseudomonadati</taxon>
        <taxon>Thermodesulfobacteriota</taxon>
        <taxon>Desulfobacteria</taxon>
        <taxon>Desulfobacterales</taxon>
        <taxon>Desulfobacteraceae</taxon>
        <taxon>Desulfotignum</taxon>
    </lineage>
</organism>
<dbReference type="FunFam" id="3.30.70.20:FF:000035">
    <property type="entry name" value="Iron hydrogenase 1"/>
    <property type="match status" value="1"/>
</dbReference>
<proteinExistence type="predicted"/>
<dbReference type="PROSITE" id="PS00198">
    <property type="entry name" value="4FE4S_FER_1"/>
    <property type="match status" value="1"/>
</dbReference>
<dbReference type="InterPro" id="IPR036010">
    <property type="entry name" value="2Fe-2S_ferredoxin-like_sf"/>
</dbReference>
<keyword evidence="9" id="KW-1185">Reference proteome</keyword>
<evidence type="ECO:0000259" key="6">
    <source>
        <dbReference type="PROSITE" id="PS51085"/>
    </source>
</evidence>
<sequence length="207" mass="22632">MMEASPVITFTINDQKVTAKKGWTVLETAREYGIEIPTLCHHPAVKPSGACRLCMVELKEKNWSKLVASCIYPVAEGINVYTETPRVHNVRRWILEMLLASCPASPEISALAQAHGVVSTRFKIHDPSQTCMICGLCQRICEEVVGLSAIAVVDRGVHKKVGSPFMRPTDVCVACGCCLTVCPTGAMKDIFDTVRGEPKMPLTQLAM</sequence>
<dbReference type="SUPFAM" id="SSF54292">
    <property type="entry name" value="2Fe-2S ferredoxin-like"/>
    <property type="match status" value="1"/>
</dbReference>